<dbReference type="SUPFAM" id="SSF82607">
    <property type="entry name" value="YbaB-like"/>
    <property type="match status" value="1"/>
</dbReference>
<feature type="coiled-coil region" evidence="1">
    <location>
        <begin position="6"/>
        <end position="36"/>
    </location>
</feature>
<organism evidence="2 3">
    <name type="scientific">Actinokineospora bangkokensis</name>
    <dbReference type="NCBI Taxonomy" id="1193682"/>
    <lineage>
        <taxon>Bacteria</taxon>
        <taxon>Bacillati</taxon>
        <taxon>Actinomycetota</taxon>
        <taxon>Actinomycetes</taxon>
        <taxon>Pseudonocardiales</taxon>
        <taxon>Pseudonocardiaceae</taxon>
        <taxon>Actinokineospora</taxon>
    </lineage>
</organism>
<dbReference type="OrthoDB" id="5118533at2"/>
<dbReference type="EMBL" id="MKQR01000011">
    <property type="protein sequence ID" value="OLR93341.1"/>
    <property type="molecule type" value="Genomic_DNA"/>
</dbReference>
<evidence type="ECO:0000313" key="2">
    <source>
        <dbReference type="EMBL" id="OLR93341.1"/>
    </source>
</evidence>
<dbReference type="Pfam" id="PF02575">
    <property type="entry name" value="YbaB_DNA_bd"/>
    <property type="match status" value="1"/>
</dbReference>
<dbReference type="Proteomes" id="UP000186040">
    <property type="component" value="Unassembled WGS sequence"/>
</dbReference>
<name>A0A1Q9LMV0_9PSEU</name>
<dbReference type="RefSeq" id="WP_075975044.1">
    <property type="nucleotide sequence ID" value="NZ_MKQR01000011.1"/>
</dbReference>
<protein>
    <recommendedName>
        <fullName evidence="4">YbaB/EbfC family DNA-binding protein</fullName>
    </recommendedName>
</protein>
<accession>A0A1Q9LMV0</accession>
<comment type="caution">
    <text evidence="2">The sequence shown here is derived from an EMBL/GenBank/DDBJ whole genome shotgun (WGS) entry which is preliminary data.</text>
</comment>
<evidence type="ECO:0000313" key="3">
    <source>
        <dbReference type="Proteomes" id="UP000186040"/>
    </source>
</evidence>
<keyword evidence="3" id="KW-1185">Reference proteome</keyword>
<evidence type="ECO:0008006" key="4">
    <source>
        <dbReference type="Google" id="ProtNLM"/>
    </source>
</evidence>
<dbReference type="STRING" id="1193682.BJP25_17880"/>
<reference evidence="2 3" key="1">
    <citation type="submission" date="2016-10" db="EMBL/GenBank/DDBJ databases">
        <title>The Draft Genome Sequence of Actinokineospora bangkokensis 44EHWT reveals the biosynthetic pathway of antifungal compounds Thailandins with unusual extender unit butylmalonyl-CoA.</title>
        <authorList>
            <person name="Greule A."/>
            <person name="Intra B."/>
            <person name="Flemming S."/>
            <person name="Rommel M.G."/>
            <person name="Panbangred W."/>
            <person name="Bechthold A."/>
        </authorList>
    </citation>
    <scope>NUCLEOTIDE SEQUENCE [LARGE SCALE GENOMIC DNA]</scope>
    <source>
        <strain evidence="2 3">44EHW</strain>
    </source>
</reference>
<dbReference type="AlphaFoldDB" id="A0A1Q9LMV0"/>
<gene>
    <name evidence="2" type="ORF">BJP25_17880</name>
</gene>
<dbReference type="InterPro" id="IPR036894">
    <property type="entry name" value="YbaB-like_sf"/>
</dbReference>
<dbReference type="InterPro" id="IPR004401">
    <property type="entry name" value="YbaB/EbfC"/>
</dbReference>
<keyword evidence="1" id="KW-0175">Coiled coil</keyword>
<evidence type="ECO:0000256" key="1">
    <source>
        <dbReference type="SAM" id="Coils"/>
    </source>
</evidence>
<proteinExistence type="predicted"/>
<dbReference type="Gene3D" id="3.30.1310.10">
    <property type="entry name" value="Nucleoid-associated protein YbaB-like domain"/>
    <property type="match status" value="1"/>
</dbReference>
<dbReference type="GO" id="GO:0003677">
    <property type="term" value="F:DNA binding"/>
    <property type="evidence" value="ECO:0007669"/>
    <property type="project" value="InterPro"/>
</dbReference>
<sequence>MSTPLHNEMAAAVAQLREQQARLERTMADLRAVRASATSEDRLVEATVDSQGKLVGLVLSGRRWRDLAPKELAARITDVVNRAQTRAAENTAALVGGLLPQGMDLDALRGAGPDLDAMFAAAVDDATAGRWAR</sequence>